<evidence type="ECO:0000313" key="2">
    <source>
        <dbReference type="Proteomes" id="UP000018144"/>
    </source>
</evidence>
<sequence>MVALIQSGFSGGESSLSKTHVGEIFACWGVYSYFGWPSSENENELGPMAKSQGRFLTATGFC</sequence>
<keyword evidence="2" id="KW-1185">Reference proteome</keyword>
<organism evidence="1 2">
    <name type="scientific">Pyronema omphalodes (strain CBS 100304)</name>
    <name type="common">Pyronema confluens</name>
    <dbReference type="NCBI Taxonomy" id="1076935"/>
    <lineage>
        <taxon>Eukaryota</taxon>
        <taxon>Fungi</taxon>
        <taxon>Dikarya</taxon>
        <taxon>Ascomycota</taxon>
        <taxon>Pezizomycotina</taxon>
        <taxon>Pezizomycetes</taxon>
        <taxon>Pezizales</taxon>
        <taxon>Pyronemataceae</taxon>
        <taxon>Pyronema</taxon>
    </lineage>
</organism>
<dbReference type="AlphaFoldDB" id="U4KY87"/>
<dbReference type="EMBL" id="HF935208">
    <property type="protein sequence ID" value="CCX04559.1"/>
    <property type="molecule type" value="Genomic_DNA"/>
</dbReference>
<proteinExistence type="predicted"/>
<reference evidence="1 2" key="1">
    <citation type="journal article" date="2013" name="PLoS Genet.">
        <title>The genome and development-dependent transcriptomes of Pyronema confluens: a window into fungal evolution.</title>
        <authorList>
            <person name="Traeger S."/>
            <person name="Altegoer F."/>
            <person name="Freitag M."/>
            <person name="Gabaldon T."/>
            <person name="Kempken F."/>
            <person name="Kumar A."/>
            <person name="Marcet-Houben M."/>
            <person name="Poggeler S."/>
            <person name="Stajich J.E."/>
            <person name="Nowrousian M."/>
        </authorList>
    </citation>
    <scope>NUCLEOTIDE SEQUENCE [LARGE SCALE GENOMIC DNA]</scope>
    <source>
        <strain evidence="2">CBS 100304</strain>
        <tissue evidence="1">Vegetative mycelium</tissue>
    </source>
</reference>
<accession>U4KY87</accession>
<name>U4KY87_PYROM</name>
<protein>
    <submittedName>
        <fullName evidence="1">Uncharacterized protein</fullName>
    </submittedName>
</protein>
<evidence type="ECO:0000313" key="1">
    <source>
        <dbReference type="EMBL" id="CCX04559.1"/>
    </source>
</evidence>
<dbReference type="Proteomes" id="UP000018144">
    <property type="component" value="Unassembled WGS sequence"/>
</dbReference>
<gene>
    <name evidence="1" type="ORF">PCON_02739</name>
</gene>